<keyword evidence="3" id="KW-1185">Reference proteome</keyword>
<feature type="compositionally biased region" description="Polar residues" evidence="1">
    <location>
        <begin position="395"/>
        <end position="413"/>
    </location>
</feature>
<evidence type="ECO:0000313" key="2">
    <source>
        <dbReference type="EMBL" id="PTB52112.1"/>
    </source>
</evidence>
<accession>A0A2T4A4W2</accession>
<dbReference type="AlphaFoldDB" id="A0A2T4A4W2"/>
<reference evidence="2 3" key="1">
    <citation type="submission" date="2016-07" db="EMBL/GenBank/DDBJ databases">
        <title>Multiple horizontal gene transfer events from other fungi enriched the ability of initially mycotrophic Trichoderma (Ascomycota) to feed on dead plant biomass.</title>
        <authorList>
            <consortium name="DOE Joint Genome Institute"/>
            <person name="Aerts A."/>
            <person name="Atanasova L."/>
            <person name="Chenthamara K."/>
            <person name="Zhang J."/>
            <person name="Grujic M."/>
            <person name="Henrissat B."/>
            <person name="Kuo A."/>
            <person name="Salamov A."/>
            <person name="Lipzen A."/>
            <person name="Labutti K."/>
            <person name="Barry K."/>
            <person name="Miao Y."/>
            <person name="Rahimi M.J."/>
            <person name="Shen Q."/>
            <person name="Grigoriev I.V."/>
            <person name="Kubicek C.P."/>
            <person name="Druzhinina I.S."/>
        </authorList>
    </citation>
    <scope>NUCLEOTIDE SEQUENCE [LARGE SCALE GENOMIC DNA]</scope>
    <source>
        <strain evidence="2 3">CBS 226.95</strain>
    </source>
</reference>
<gene>
    <name evidence="2" type="ORF">M431DRAFT_484187</name>
</gene>
<protein>
    <submittedName>
        <fullName evidence="2">Uncharacterized protein</fullName>
    </submittedName>
</protein>
<dbReference type="GeneID" id="36624753"/>
<dbReference type="Proteomes" id="UP000241690">
    <property type="component" value="Unassembled WGS sequence"/>
</dbReference>
<feature type="region of interest" description="Disordered" evidence="1">
    <location>
        <begin position="184"/>
        <end position="213"/>
    </location>
</feature>
<proteinExistence type="predicted"/>
<dbReference type="RefSeq" id="XP_024771789.1">
    <property type="nucleotide sequence ID" value="XM_024916184.1"/>
</dbReference>
<feature type="region of interest" description="Disordered" evidence="1">
    <location>
        <begin position="375"/>
        <end position="443"/>
    </location>
</feature>
<evidence type="ECO:0000313" key="3">
    <source>
        <dbReference type="Proteomes" id="UP000241690"/>
    </source>
</evidence>
<evidence type="ECO:0000256" key="1">
    <source>
        <dbReference type="SAM" id="MobiDB-lite"/>
    </source>
</evidence>
<name>A0A2T4A4W2_TRIHA</name>
<sequence length="443" mass="48097">MCNVVFSVIQQKQALGLKLSLLPVEPSTSMAALLCSHQYSPRVTTIRNGAGRLRLLVPLASTCRIVSSIFTPKTTKRKRFASALHQASIRSHHLVRLFSCIFTHAFPRGTPLSNLIVSAPTPPSRANTRRRGSALDVDLCFFLFAAGAHVDSRSLHYMALVSPCSRFAPHRLSTMPIEVIPRRGFPHQPLTAKPHTRLSDPGAKSQPEDGPTLGRAFARFSRRHQQQQQQPSQGWLGSVHDASFRRRFRPAPDRANGEIPLPALQRRTLYIVRIAATLQQSPLTANENVVQGAHRNTPRVSLCAVKSTLSLSPSSLMQISSLRPCSPVPGTADPIGIDAALSRVHCVSRYLHPPQRYLANAWDFLSTPRLFPRAPKSSASAGSVGADPPHRRNKPANQLSSVSHHGATVSSWRHNSEHGGSRLAGLTGKKGAKAAETGGGCLG</sequence>
<organism evidence="2 3">
    <name type="scientific">Trichoderma harzianum CBS 226.95</name>
    <dbReference type="NCBI Taxonomy" id="983964"/>
    <lineage>
        <taxon>Eukaryota</taxon>
        <taxon>Fungi</taxon>
        <taxon>Dikarya</taxon>
        <taxon>Ascomycota</taxon>
        <taxon>Pezizomycotina</taxon>
        <taxon>Sordariomycetes</taxon>
        <taxon>Hypocreomycetidae</taxon>
        <taxon>Hypocreales</taxon>
        <taxon>Hypocreaceae</taxon>
        <taxon>Trichoderma</taxon>
    </lineage>
</organism>
<dbReference type="EMBL" id="KZ679684">
    <property type="protein sequence ID" value="PTB52112.1"/>
    <property type="molecule type" value="Genomic_DNA"/>
</dbReference>